<reference evidence="2 3" key="1">
    <citation type="journal article" date="2019" name="Sci. Rep.">
        <title>Orb-weaving spider Araneus ventricosus genome elucidates the spidroin gene catalogue.</title>
        <authorList>
            <person name="Kono N."/>
            <person name="Nakamura H."/>
            <person name="Ohtoshi R."/>
            <person name="Moran D.A.P."/>
            <person name="Shinohara A."/>
            <person name="Yoshida Y."/>
            <person name="Fujiwara M."/>
            <person name="Mori M."/>
            <person name="Tomita M."/>
            <person name="Arakawa K."/>
        </authorList>
    </citation>
    <scope>NUCLEOTIDE SEQUENCE [LARGE SCALE GENOMIC DNA]</scope>
</reference>
<organism evidence="2 3">
    <name type="scientific">Araneus ventricosus</name>
    <name type="common">Orbweaver spider</name>
    <name type="synonym">Epeira ventricosa</name>
    <dbReference type="NCBI Taxonomy" id="182803"/>
    <lineage>
        <taxon>Eukaryota</taxon>
        <taxon>Metazoa</taxon>
        <taxon>Ecdysozoa</taxon>
        <taxon>Arthropoda</taxon>
        <taxon>Chelicerata</taxon>
        <taxon>Arachnida</taxon>
        <taxon>Araneae</taxon>
        <taxon>Araneomorphae</taxon>
        <taxon>Entelegynae</taxon>
        <taxon>Araneoidea</taxon>
        <taxon>Araneidae</taxon>
        <taxon>Araneus</taxon>
    </lineage>
</organism>
<keyword evidence="1" id="KW-0732">Signal</keyword>
<evidence type="ECO:0000256" key="1">
    <source>
        <dbReference type="SAM" id="SignalP"/>
    </source>
</evidence>
<protein>
    <recommendedName>
        <fullName evidence="4">Secreted protein</fullName>
    </recommendedName>
</protein>
<evidence type="ECO:0000313" key="2">
    <source>
        <dbReference type="EMBL" id="GBO28556.1"/>
    </source>
</evidence>
<feature type="chain" id="PRO_5021420461" description="Secreted protein" evidence="1">
    <location>
        <begin position="20"/>
        <end position="153"/>
    </location>
</feature>
<feature type="signal peptide" evidence="1">
    <location>
        <begin position="1"/>
        <end position="19"/>
    </location>
</feature>
<dbReference type="AlphaFoldDB" id="A0A4Y2VW92"/>
<evidence type="ECO:0008006" key="4">
    <source>
        <dbReference type="Google" id="ProtNLM"/>
    </source>
</evidence>
<dbReference type="EMBL" id="BGPR01051630">
    <property type="protein sequence ID" value="GBO28556.1"/>
    <property type="molecule type" value="Genomic_DNA"/>
</dbReference>
<proteinExistence type="predicted"/>
<dbReference type="Proteomes" id="UP000499080">
    <property type="component" value="Unassembled WGS sequence"/>
</dbReference>
<sequence length="153" mass="17382">MQVIQPFPLFLSFFRLTAGNATHYMEWQSGASFRNQRAAKDECRSTVQPDSLFLSQAKPMPSLGIHGKTVPIEQGSAVSLRSHRGANGVDHSSAQSISLFRQTAGNEHLFFWNSWKNSIYIAGKWCSFPESLRRKRRRSFNFSVYFSLSSTKL</sequence>
<keyword evidence="3" id="KW-1185">Reference proteome</keyword>
<comment type="caution">
    <text evidence="2">The sequence shown here is derived from an EMBL/GenBank/DDBJ whole genome shotgun (WGS) entry which is preliminary data.</text>
</comment>
<gene>
    <name evidence="2" type="ORF">AVEN_172936_1</name>
</gene>
<evidence type="ECO:0000313" key="3">
    <source>
        <dbReference type="Proteomes" id="UP000499080"/>
    </source>
</evidence>
<accession>A0A4Y2VW92</accession>
<name>A0A4Y2VW92_ARAVE</name>